<name>A0A443I073_BYSSP</name>
<dbReference type="GeneID" id="39599055"/>
<evidence type="ECO:0000256" key="2">
    <source>
        <dbReference type="SAM" id="SignalP"/>
    </source>
</evidence>
<organism evidence="3 4">
    <name type="scientific">Byssochlamys spectabilis</name>
    <name type="common">Paecilomyces variotii</name>
    <dbReference type="NCBI Taxonomy" id="264951"/>
    <lineage>
        <taxon>Eukaryota</taxon>
        <taxon>Fungi</taxon>
        <taxon>Dikarya</taxon>
        <taxon>Ascomycota</taxon>
        <taxon>Pezizomycotina</taxon>
        <taxon>Eurotiomycetes</taxon>
        <taxon>Eurotiomycetidae</taxon>
        <taxon>Eurotiales</taxon>
        <taxon>Thermoascaceae</taxon>
        <taxon>Paecilomyces</taxon>
    </lineage>
</organism>
<protein>
    <submittedName>
        <fullName evidence="3">Uncharacterized protein</fullName>
    </submittedName>
</protein>
<dbReference type="AlphaFoldDB" id="A0A443I073"/>
<feature type="transmembrane region" description="Helical" evidence="1">
    <location>
        <begin position="102"/>
        <end position="123"/>
    </location>
</feature>
<reference evidence="3 4" key="1">
    <citation type="journal article" date="2018" name="Front. Microbiol.">
        <title>Genomic and genetic insights into a cosmopolitan fungus, Paecilomyces variotii (Eurotiales).</title>
        <authorList>
            <person name="Urquhart A.S."/>
            <person name="Mondo S.J."/>
            <person name="Makela M.R."/>
            <person name="Hane J.K."/>
            <person name="Wiebenga A."/>
            <person name="He G."/>
            <person name="Mihaltcheva S."/>
            <person name="Pangilinan J."/>
            <person name="Lipzen A."/>
            <person name="Barry K."/>
            <person name="de Vries R.P."/>
            <person name="Grigoriev I.V."/>
            <person name="Idnurm A."/>
        </authorList>
    </citation>
    <scope>NUCLEOTIDE SEQUENCE [LARGE SCALE GENOMIC DNA]</scope>
    <source>
        <strain evidence="3 4">CBS 101075</strain>
    </source>
</reference>
<gene>
    <name evidence="3" type="ORF">C8Q69DRAFT_455487</name>
</gene>
<comment type="caution">
    <text evidence="3">The sequence shown here is derived from an EMBL/GenBank/DDBJ whole genome shotgun (WGS) entry which is preliminary data.</text>
</comment>
<evidence type="ECO:0000256" key="1">
    <source>
        <dbReference type="SAM" id="Phobius"/>
    </source>
</evidence>
<feature type="signal peptide" evidence="2">
    <location>
        <begin position="1"/>
        <end position="32"/>
    </location>
</feature>
<dbReference type="Proteomes" id="UP000283841">
    <property type="component" value="Unassembled WGS sequence"/>
</dbReference>
<dbReference type="EMBL" id="RCNU01000002">
    <property type="protein sequence ID" value="RWQ97451.1"/>
    <property type="molecule type" value="Genomic_DNA"/>
</dbReference>
<accession>A0A443I073</accession>
<keyword evidence="1" id="KW-0812">Transmembrane</keyword>
<keyword evidence="1" id="KW-0472">Membrane</keyword>
<dbReference type="VEuPathDB" id="FungiDB:C8Q69DRAFT_455487"/>
<evidence type="ECO:0000313" key="3">
    <source>
        <dbReference type="EMBL" id="RWQ97451.1"/>
    </source>
</evidence>
<proteinExistence type="predicted"/>
<feature type="chain" id="PRO_5019370169" evidence="2">
    <location>
        <begin position="33"/>
        <end position="195"/>
    </location>
</feature>
<sequence length="195" mass="22950">MFSFIIQFRELTNFLFLSLSYICSSSLSYIWGEEEEERVVPLPPPPQNAMGWLLSNRYLLNHSRGLRQRGARQEVRIILFNQLIQELIYTLLYMIQHRAIGFYFPTLSFSLSYLFFILPHLVIEAGYSGNLSRLCISTHARWRLDILSDFDRSDLSWGGSYSEQIQNLRLLPLMRPLGCWRLICGMRLHTMECPF</sequence>
<dbReference type="RefSeq" id="XP_028487096.1">
    <property type="nucleotide sequence ID" value="XM_028629778.1"/>
</dbReference>
<keyword evidence="4" id="KW-1185">Reference proteome</keyword>
<evidence type="ECO:0000313" key="4">
    <source>
        <dbReference type="Proteomes" id="UP000283841"/>
    </source>
</evidence>
<keyword evidence="1" id="KW-1133">Transmembrane helix</keyword>
<keyword evidence="2" id="KW-0732">Signal</keyword>